<name>A0A318E4D0_9FIRM</name>
<keyword evidence="2" id="KW-0479">Metal-binding</keyword>
<accession>A0A318E4D0</accession>
<dbReference type="Pfam" id="PF00403">
    <property type="entry name" value="HMA"/>
    <property type="match status" value="1"/>
</dbReference>
<organism evidence="4 6">
    <name type="scientific">Halanaerobium congolense</name>
    <dbReference type="NCBI Taxonomy" id="54121"/>
    <lineage>
        <taxon>Bacteria</taxon>
        <taxon>Bacillati</taxon>
        <taxon>Bacillota</taxon>
        <taxon>Clostridia</taxon>
        <taxon>Halanaerobiales</taxon>
        <taxon>Halanaerobiaceae</taxon>
        <taxon>Halanaerobium</taxon>
    </lineage>
</organism>
<dbReference type="FunFam" id="3.30.70.100:FF:000001">
    <property type="entry name" value="ATPase copper transporting beta"/>
    <property type="match status" value="1"/>
</dbReference>
<dbReference type="RefSeq" id="WP_158537690.1">
    <property type="nucleotide sequence ID" value="NZ_QICM01000025.1"/>
</dbReference>
<sequence length="78" mass="8781">MTAKIKNNAELVIKVEGMKCFYCFTVVADILREFDGIKEIRVGLNKGNAIVRYDKEKVSSEKLLESLKKAGYNAVPKN</sequence>
<protein>
    <recommendedName>
        <fullName evidence="1">Copper chaperone CopZ</fullName>
    </recommendedName>
</protein>
<evidence type="ECO:0000256" key="2">
    <source>
        <dbReference type="ARBA" id="ARBA00022723"/>
    </source>
</evidence>
<gene>
    <name evidence="5" type="ORF">C7954_13222</name>
    <name evidence="4" type="ORF">C8C78_12526</name>
</gene>
<dbReference type="PANTHER" id="PTHR46594:SF4">
    <property type="entry name" value="P-TYPE CATION-TRANSPORTING ATPASE"/>
    <property type="match status" value="1"/>
</dbReference>
<evidence type="ECO:0000313" key="4">
    <source>
        <dbReference type="EMBL" id="PXV63246.1"/>
    </source>
</evidence>
<feature type="domain" description="HMA" evidence="3">
    <location>
        <begin position="9"/>
        <end position="75"/>
    </location>
</feature>
<dbReference type="EMBL" id="SOEF01000032">
    <property type="protein sequence ID" value="TDX39353.1"/>
    <property type="molecule type" value="Genomic_DNA"/>
</dbReference>
<evidence type="ECO:0000259" key="3">
    <source>
        <dbReference type="PROSITE" id="PS50846"/>
    </source>
</evidence>
<dbReference type="PROSITE" id="PS50846">
    <property type="entry name" value="HMA_2"/>
    <property type="match status" value="1"/>
</dbReference>
<dbReference type="InterPro" id="IPR006121">
    <property type="entry name" value="HMA_dom"/>
</dbReference>
<dbReference type="Proteomes" id="UP000247389">
    <property type="component" value="Unassembled WGS sequence"/>
</dbReference>
<dbReference type="AlphaFoldDB" id="A0A318E4D0"/>
<evidence type="ECO:0000313" key="7">
    <source>
        <dbReference type="Proteomes" id="UP000295472"/>
    </source>
</evidence>
<reference evidence="4 6" key="1">
    <citation type="submission" date="2018-04" db="EMBL/GenBank/DDBJ databases">
        <title>Subsurface microbial communities from deep shales in Ohio and West Virginia, USA.</title>
        <authorList>
            <person name="Wrighton K."/>
        </authorList>
    </citation>
    <scope>NUCLEOTIDE SEQUENCE [LARGE SCALE GENOMIC DNA]</scope>
    <source>
        <strain evidence="5 7">DSMZ 11287</strain>
        <strain evidence="4 6">MSL28</strain>
    </source>
</reference>
<dbReference type="SUPFAM" id="SSF55008">
    <property type="entry name" value="HMA, heavy metal-associated domain"/>
    <property type="match status" value="1"/>
</dbReference>
<proteinExistence type="predicted"/>
<comment type="caution">
    <text evidence="4">The sequence shown here is derived from an EMBL/GenBank/DDBJ whole genome shotgun (WGS) entry which is preliminary data.</text>
</comment>
<dbReference type="GO" id="GO:0046872">
    <property type="term" value="F:metal ion binding"/>
    <property type="evidence" value="ECO:0007669"/>
    <property type="project" value="UniProtKB-KW"/>
</dbReference>
<dbReference type="GeneID" id="57013547"/>
<evidence type="ECO:0000313" key="6">
    <source>
        <dbReference type="Proteomes" id="UP000247389"/>
    </source>
</evidence>
<dbReference type="Gene3D" id="3.30.70.100">
    <property type="match status" value="1"/>
</dbReference>
<dbReference type="Proteomes" id="UP000295472">
    <property type="component" value="Unassembled WGS sequence"/>
</dbReference>
<evidence type="ECO:0000313" key="5">
    <source>
        <dbReference type="EMBL" id="TDX39353.1"/>
    </source>
</evidence>
<evidence type="ECO:0000256" key="1">
    <source>
        <dbReference type="ARBA" id="ARBA00015313"/>
    </source>
</evidence>
<dbReference type="EMBL" id="QICM01000025">
    <property type="protein sequence ID" value="PXV63246.1"/>
    <property type="molecule type" value="Genomic_DNA"/>
</dbReference>
<dbReference type="CDD" id="cd00371">
    <property type="entry name" value="HMA"/>
    <property type="match status" value="1"/>
</dbReference>
<dbReference type="InterPro" id="IPR036163">
    <property type="entry name" value="HMA_dom_sf"/>
</dbReference>
<dbReference type="PANTHER" id="PTHR46594">
    <property type="entry name" value="P-TYPE CATION-TRANSPORTING ATPASE"/>
    <property type="match status" value="1"/>
</dbReference>